<dbReference type="InterPro" id="IPR036291">
    <property type="entry name" value="NAD(P)-bd_dom_sf"/>
</dbReference>
<dbReference type="OrthoDB" id="9815825at2"/>
<dbReference type="SUPFAM" id="SSF55347">
    <property type="entry name" value="Glyceraldehyde-3-phosphate dehydrogenase-like, C-terminal domain"/>
    <property type="match status" value="1"/>
</dbReference>
<dbReference type="AlphaFoldDB" id="A0A387BF43"/>
<gene>
    <name evidence="3" type="ORF">D7I46_06175</name>
</gene>
<evidence type="ECO:0000313" key="4">
    <source>
        <dbReference type="Proteomes" id="UP000269374"/>
    </source>
</evidence>
<accession>A0A387BF43</accession>
<sequence>MLKLGVVGTSWIARSFIDATSLTEKFTFSAVYSRHLDTAAKFSADFENVQQFDQFDQFLATDLDAIYIASPNALHFEQAKAAILVGHNVITEKPAFSNPSELTEILQLADEKNILFFEAARNIHEQSFTLIKDFLADKTITGADFTYSKYSSKMPALLRGELPNKFNPKFSGGLLADLGVYLLYAAIFWFGKPQDAHYDAVVLPSGVDVSGVGSLDYTDFKVAIKCAGNFNSYLPSEIYTTDGTLILDGVNAISTAKFIAVDGSKIKIELTAPKHSLYDEAVKFAEILTNKDFEAARKLQSFAKDVANTSYKMRQSAGIIFDADKK</sequence>
<evidence type="ECO:0000313" key="3">
    <source>
        <dbReference type="EMBL" id="AYG00712.1"/>
    </source>
</evidence>
<dbReference type="Gene3D" id="3.40.50.720">
    <property type="entry name" value="NAD(P)-binding Rossmann-like Domain"/>
    <property type="match status" value="1"/>
</dbReference>
<reference evidence="3 4" key="1">
    <citation type="submission" date="2018-09" db="EMBL/GenBank/DDBJ databases">
        <title>Genome sequencing of strain 1JSPR-7.</title>
        <authorList>
            <person name="Heo J."/>
            <person name="Kim S.-J."/>
            <person name="Kwon S.-W."/>
        </authorList>
    </citation>
    <scope>NUCLEOTIDE SEQUENCE [LARGE SCALE GENOMIC DNA]</scope>
    <source>
        <strain evidence="3 4">1JSPR-7</strain>
    </source>
</reference>
<dbReference type="SUPFAM" id="SSF51735">
    <property type="entry name" value="NAD(P)-binding Rossmann-fold domains"/>
    <property type="match status" value="1"/>
</dbReference>
<feature type="domain" description="Gfo/Idh/MocA-like oxidoreductase N-terminal" evidence="1">
    <location>
        <begin position="3"/>
        <end position="116"/>
    </location>
</feature>
<dbReference type="InterPro" id="IPR000683">
    <property type="entry name" value="Gfo/Idh/MocA-like_OxRdtase_N"/>
</dbReference>
<dbReference type="RefSeq" id="WP_120772100.1">
    <property type="nucleotide sequence ID" value="NZ_CP032627.1"/>
</dbReference>
<dbReference type="KEGG" id="lact:D7I46_06175"/>
<organism evidence="3 4">
    <name type="scientific">Lactococcus allomyrinae</name>
    <dbReference type="NCBI Taxonomy" id="2419773"/>
    <lineage>
        <taxon>Bacteria</taxon>
        <taxon>Bacillati</taxon>
        <taxon>Bacillota</taxon>
        <taxon>Bacilli</taxon>
        <taxon>Lactobacillales</taxon>
        <taxon>Streptococcaceae</taxon>
        <taxon>Lactococcus</taxon>
    </lineage>
</organism>
<dbReference type="Proteomes" id="UP000269374">
    <property type="component" value="Chromosome"/>
</dbReference>
<dbReference type="GO" id="GO:0000166">
    <property type="term" value="F:nucleotide binding"/>
    <property type="evidence" value="ECO:0007669"/>
    <property type="project" value="InterPro"/>
</dbReference>
<evidence type="ECO:0000259" key="1">
    <source>
        <dbReference type="Pfam" id="PF01408"/>
    </source>
</evidence>
<name>A0A387BF43_9LACT</name>
<dbReference type="Pfam" id="PF01408">
    <property type="entry name" value="GFO_IDH_MocA"/>
    <property type="match status" value="1"/>
</dbReference>
<feature type="domain" description="GFO/IDH/MocA-like oxidoreductase" evidence="2">
    <location>
        <begin position="157"/>
        <end position="245"/>
    </location>
</feature>
<dbReference type="EMBL" id="CP032627">
    <property type="protein sequence ID" value="AYG00712.1"/>
    <property type="molecule type" value="Genomic_DNA"/>
</dbReference>
<dbReference type="Pfam" id="PF22725">
    <property type="entry name" value="GFO_IDH_MocA_C3"/>
    <property type="match status" value="1"/>
</dbReference>
<proteinExistence type="predicted"/>
<dbReference type="InterPro" id="IPR055170">
    <property type="entry name" value="GFO_IDH_MocA-like_dom"/>
</dbReference>
<dbReference type="PANTHER" id="PTHR43054:SF1">
    <property type="entry name" value="SCYLLO-INOSITOL 2-DEHYDROGENASE (NADP(+)) IOLU"/>
    <property type="match status" value="1"/>
</dbReference>
<protein>
    <submittedName>
        <fullName evidence="3">Gfo/Idh/MocA family oxidoreductase</fullName>
    </submittedName>
</protein>
<evidence type="ECO:0000259" key="2">
    <source>
        <dbReference type="Pfam" id="PF22725"/>
    </source>
</evidence>
<dbReference type="Gene3D" id="3.30.360.10">
    <property type="entry name" value="Dihydrodipicolinate Reductase, domain 2"/>
    <property type="match status" value="1"/>
</dbReference>
<dbReference type="PANTHER" id="PTHR43054">
    <property type="match status" value="1"/>
</dbReference>
<keyword evidence="4" id="KW-1185">Reference proteome</keyword>